<evidence type="ECO:0000256" key="2">
    <source>
        <dbReference type="ARBA" id="ARBA00023172"/>
    </source>
</evidence>
<evidence type="ECO:0000256" key="1">
    <source>
        <dbReference type="ARBA" id="ARBA00022908"/>
    </source>
</evidence>
<dbReference type="InterPro" id="IPR050090">
    <property type="entry name" value="Tyrosine_recombinase_XerCD"/>
</dbReference>
<dbReference type="Gene3D" id="1.10.443.10">
    <property type="entry name" value="Intergrase catalytic core"/>
    <property type="match status" value="1"/>
</dbReference>
<organism evidence="4 5">
    <name type="scientific">Cereibacter sphaeroides</name>
    <name type="common">Rhodobacter sphaeroides</name>
    <dbReference type="NCBI Taxonomy" id="1063"/>
    <lineage>
        <taxon>Bacteria</taxon>
        <taxon>Pseudomonadati</taxon>
        <taxon>Pseudomonadota</taxon>
        <taxon>Alphaproteobacteria</taxon>
        <taxon>Rhodobacterales</taxon>
        <taxon>Paracoccaceae</taxon>
        <taxon>Cereibacter</taxon>
    </lineage>
</organism>
<dbReference type="Pfam" id="PF00589">
    <property type="entry name" value="Phage_integrase"/>
    <property type="match status" value="1"/>
</dbReference>
<gene>
    <name evidence="4" type="ORF">DI533_19930</name>
</gene>
<keyword evidence="1" id="KW-0229">DNA integration</keyword>
<dbReference type="PROSITE" id="PS51898">
    <property type="entry name" value="TYR_RECOMBINASE"/>
    <property type="match status" value="1"/>
</dbReference>
<evidence type="ECO:0000313" key="5">
    <source>
        <dbReference type="Proteomes" id="UP000248975"/>
    </source>
</evidence>
<dbReference type="InterPro" id="IPR011010">
    <property type="entry name" value="DNA_brk_join_enz"/>
</dbReference>
<sequence length="305" mass="34391">MLTEEINRYVALRRSLGFKLKETAKNLASFGQFVEARGERHVRTATAVAWAEGASTPDTRYRRITDVIRLATFLHAEDAAHEIPPGGVFKAHRTKFIPYIFTDDEVAKFIIAARVRQQDESSPVRREIYAVLFGLIASTGLRISEALNLTLTDVLPDGILHIRKTKFGKSRMVPLHPSVMPILDRYMELRLAVAANDDHLFLSEGKRKIYYSVPQRAFHEILAIAAIAPGRSRRPRIHDLRHTFATRVLEKSGAGRDAIARNAVALMTYMGHSNLRYTYWYLHRTPELLAEISAAAEELLTEGGS</sequence>
<dbReference type="PANTHER" id="PTHR30349:SF64">
    <property type="entry name" value="PROPHAGE INTEGRASE INTD-RELATED"/>
    <property type="match status" value="1"/>
</dbReference>
<proteinExistence type="predicted"/>
<dbReference type="Proteomes" id="UP000248975">
    <property type="component" value="Unassembled WGS sequence"/>
</dbReference>
<dbReference type="SUPFAM" id="SSF56349">
    <property type="entry name" value="DNA breaking-rejoining enzymes"/>
    <property type="match status" value="1"/>
</dbReference>
<dbReference type="InterPro" id="IPR002104">
    <property type="entry name" value="Integrase_catalytic"/>
</dbReference>
<evidence type="ECO:0000259" key="3">
    <source>
        <dbReference type="PROSITE" id="PS51898"/>
    </source>
</evidence>
<comment type="caution">
    <text evidence="4">The sequence shown here is derived from an EMBL/GenBank/DDBJ whole genome shotgun (WGS) entry which is preliminary data.</text>
</comment>
<dbReference type="GO" id="GO:0015074">
    <property type="term" value="P:DNA integration"/>
    <property type="evidence" value="ECO:0007669"/>
    <property type="project" value="UniProtKB-KW"/>
</dbReference>
<name>A0A2W5UBI9_CERSP</name>
<dbReference type="AlphaFoldDB" id="A0A2W5UBI9"/>
<dbReference type="InterPro" id="IPR013762">
    <property type="entry name" value="Integrase-like_cat_sf"/>
</dbReference>
<dbReference type="EMBL" id="QFQS01000008">
    <property type="protein sequence ID" value="PZQ95330.1"/>
    <property type="molecule type" value="Genomic_DNA"/>
</dbReference>
<reference evidence="4 5" key="1">
    <citation type="submission" date="2017-08" db="EMBL/GenBank/DDBJ databases">
        <title>Infants hospitalized years apart are colonized by the same room-sourced microbial strains.</title>
        <authorList>
            <person name="Brooks B."/>
            <person name="Olm M.R."/>
            <person name="Firek B.A."/>
            <person name="Baker R."/>
            <person name="Thomas B.C."/>
            <person name="Morowitz M.J."/>
            <person name="Banfield J.F."/>
        </authorList>
    </citation>
    <scope>NUCLEOTIDE SEQUENCE [LARGE SCALE GENOMIC DNA]</scope>
    <source>
        <strain evidence="4">S2_003_000_R2_11</strain>
    </source>
</reference>
<accession>A0A2W5UBI9</accession>
<dbReference type="GO" id="GO:0003677">
    <property type="term" value="F:DNA binding"/>
    <property type="evidence" value="ECO:0007669"/>
    <property type="project" value="InterPro"/>
</dbReference>
<dbReference type="GO" id="GO:0006310">
    <property type="term" value="P:DNA recombination"/>
    <property type="evidence" value="ECO:0007669"/>
    <property type="project" value="UniProtKB-KW"/>
</dbReference>
<keyword evidence="2" id="KW-0233">DNA recombination</keyword>
<evidence type="ECO:0000313" key="4">
    <source>
        <dbReference type="EMBL" id="PZQ95330.1"/>
    </source>
</evidence>
<feature type="domain" description="Tyr recombinase" evidence="3">
    <location>
        <begin position="96"/>
        <end position="294"/>
    </location>
</feature>
<protein>
    <submittedName>
        <fullName evidence="4">Integrase</fullName>
    </submittedName>
</protein>
<dbReference type="PANTHER" id="PTHR30349">
    <property type="entry name" value="PHAGE INTEGRASE-RELATED"/>
    <property type="match status" value="1"/>
</dbReference>